<proteinExistence type="inferred from homology"/>
<feature type="transmembrane region" description="Helical" evidence="7">
    <location>
        <begin position="137"/>
        <end position="158"/>
    </location>
</feature>
<dbReference type="GO" id="GO:0005886">
    <property type="term" value="C:plasma membrane"/>
    <property type="evidence" value="ECO:0007669"/>
    <property type="project" value="UniProtKB-SubCell"/>
</dbReference>
<evidence type="ECO:0000256" key="4">
    <source>
        <dbReference type="ARBA" id="ARBA00022692"/>
    </source>
</evidence>
<feature type="domain" description="Nucleoside transporter/FeoB GTPase Gate" evidence="10">
    <location>
        <begin position="104"/>
        <end position="203"/>
    </location>
</feature>
<dbReference type="InterPro" id="IPR011642">
    <property type="entry name" value="Gate_dom"/>
</dbReference>
<evidence type="ECO:0000259" key="10">
    <source>
        <dbReference type="Pfam" id="PF07670"/>
    </source>
</evidence>
<keyword evidence="3" id="KW-1003">Cell membrane</keyword>
<dbReference type="InterPro" id="IPR011657">
    <property type="entry name" value="CNT_C_dom"/>
</dbReference>
<keyword evidence="5 7" id="KW-1133">Transmembrane helix</keyword>
<feature type="domain" description="Concentrative nucleoside transporter C-terminal" evidence="9">
    <location>
        <begin position="207"/>
        <end position="450"/>
    </location>
</feature>
<evidence type="ECO:0000256" key="6">
    <source>
        <dbReference type="ARBA" id="ARBA00023136"/>
    </source>
</evidence>
<evidence type="ECO:0000313" key="12">
    <source>
        <dbReference type="Proteomes" id="UP001186944"/>
    </source>
</evidence>
<gene>
    <name evidence="11" type="ORF">FSP39_011350</name>
</gene>
<dbReference type="InterPro" id="IPR002668">
    <property type="entry name" value="CNT_N_dom"/>
</dbReference>
<feature type="transmembrane region" description="Helical" evidence="7">
    <location>
        <begin position="107"/>
        <end position="131"/>
    </location>
</feature>
<dbReference type="Pfam" id="PF07670">
    <property type="entry name" value="Gate"/>
    <property type="match status" value="1"/>
</dbReference>
<dbReference type="PANTHER" id="PTHR10590:SF4">
    <property type="entry name" value="SOLUTE CARRIER FAMILY 28 MEMBER 3"/>
    <property type="match status" value="1"/>
</dbReference>
<keyword evidence="12" id="KW-1185">Reference proteome</keyword>
<keyword evidence="4 7" id="KW-0812">Transmembrane</keyword>
<comment type="subcellular location">
    <subcellularLocation>
        <location evidence="1">Cell membrane</location>
        <topology evidence="1">Multi-pass membrane protein</topology>
    </subcellularLocation>
</comment>
<organism evidence="11 12">
    <name type="scientific">Pinctada imbricata</name>
    <name type="common">Atlantic pearl-oyster</name>
    <name type="synonym">Pinctada martensii</name>
    <dbReference type="NCBI Taxonomy" id="66713"/>
    <lineage>
        <taxon>Eukaryota</taxon>
        <taxon>Metazoa</taxon>
        <taxon>Spiralia</taxon>
        <taxon>Lophotrochozoa</taxon>
        <taxon>Mollusca</taxon>
        <taxon>Bivalvia</taxon>
        <taxon>Autobranchia</taxon>
        <taxon>Pteriomorphia</taxon>
        <taxon>Pterioida</taxon>
        <taxon>Pterioidea</taxon>
        <taxon>Pteriidae</taxon>
        <taxon>Pinctada</taxon>
    </lineage>
</organism>
<evidence type="ECO:0000259" key="9">
    <source>
        <dbReference type="Pfam" id="PF07662"/>
    </source>
</evidence>
<feature type="transmembrane region" description="Helical" evidence="7">
    <location>
        <begin position="265"/>
        <end position="287"/>
    </location>
</feature>
<dbReference type="EMBL" id="VSWD01000005">
    <property type="protein sequence ID" value="KAK3102434.1"/>
    <property type="molecule type" value="Genomic_DNA"/>
</dbReference>
<feature type="transmembrane region" description="Helical" evidence="7">
    <location>
        <begin position="43"/>
        <end position="63"/>
    </location>
</feature>
<evidence type="ECO:0000256" key="7">
    <source>
        <dbReference type="SAM" id="Phobius"/>
    </source>
</evidence>
<evidence type="ECO:0000256" key="1">
    <source>
        <dbReference type="ARBA" id="ARBA00004651"/>
    </source>
</evidence>
<comment type="similarity">
    <text evidence="2">Belongs to the concentrative nucleoside transporter (CNT) (TC 2.A.41) family.</text>
</comment>
<dbReference type="InterPro" id="IPR008276">
    <property type="entry name" value="C_nuclsd_transpt"/>
</dbReference>
<evidence type="ECO:0000256" key="5">
    <source>
        <dbReference type="ARBA" id="ARBA00022989"/>
    </source>
</evidence>
<evidence type="ECO:0008006" key="13">
    <source>
        <dbReference type="Google" id="ProtNLM"/>
    </source>
</evidence>
<dbReference type="Proteomes" id="UP001186944">
    <property type="component" value="Unassembled WGS sequence"/>
</dbReference>
<evidence type="ECO:0000313" key="11">
    <source>
        <dbReference type="EMBL" id="KAK3102434.1"/>
    </source>
</evidence>
<evidence type="ECO:0000256" key="2">
    <source>
        <dbReference type="ARBA" id="ARBA00009033"/>
    </source>
</evidence>
<sequence>MVTIATYIIIDVLIDHPGNLLSLAGLALFIALFYVTSVNQAKVNWHPVFWGLALQFIFALLLLRTKAGFEAFNWCGDRVAEFLTYSDTGAKFIFGDAYAEHFIAFKVLPMVTFFFTMISVMYFLGAMQFIVRNIGRFLAFFMGTTPAESLNAAGNIFLSMIEAPLMIQPLLSDMTLSELHAVCTGGFASVAGASLGIYMNFGAPASHLLTASVMSAPAALAVSKITYPEIEVSKASSKDYYRMGKAKERNILEAATAGATSSMKMIGLIAVNVIAMLSVLKFLNTTLTWFGQRAGVDEFTFEFICSYALYPFAFFMGVSSKDSRKIAALIGVKTFTNEFVAYQQLGVLIGNKKNFTIYTSVMNHTDWYYRGSDIILPMVNQTLANGIVERKSEVIATYALLGFSNFGSIGIMLGALGGMIPERRSDLSRIVLRAMIAGNAACLMTGCIAGPYH</sequence>
<dbReference type="Pfam" id="PF07662">
    <property type="entry name" value="Nucleos_tra2_C"/>
    <property type="match status" value="1"/>
</dbReference>
<feature type="transmembrane region" description="Helical" evidence="7">
    <location>
        <begin position="20"/>
        <end position="37"/>
    </location>
</feature>
<dbReference type="GO" id="GO:0005415">
    <property type="term" value="F:nucleoside:sodium symporter activity"/>
    <property type="evidence" value="ECO:0007669"/>
    <property type="project" value="TreeGrafter"/>
</dbReference>
<name>A0AA89C667_PINIB</name>
<dbReference type="Pfam" id="PF01773">
    <property type="entry name" value="Nucleos_tra2_N"/>
    <property type="match status" value="1"/>
</dbReference>
<feature type="transmembrane region" description="Helical" evidence="7">
    <location>
        <begin position="179"/>
        <end position="199"/>
    </location>
</feature>
<accession>A0AA89C667</accession>
<evidence type="ECO:0000259" key="8">
    <source>
        <dbReference type="Pfam" id="PF01773"/>
    </source>
</evidence>
<feature type="domain" description="Concentrative nucleoside transporter N-terminal" evidence="8">
    <location>
        <begin position="24"/>
        <end position="96"/>
    </location>
</feature>
<dbReference type="AlphaFoldDB" id="A0AA89C667"/>
<protein>
    <recommendedName>
        <fullName evidence="13">Sodium/nucleoside cotransporter</fullName>
    </recommendedName>
</protein>
<evidence type="ECO:0000256" key="3">
    <source>
        <dbReference type="ARBA" id="ARBA00022475"/>
    </source>
</evidence>
<reference evidence="11" key="1">
    <citation type="submission" date="2019-08" db="EMBL/GenBank/DDBJ databases">
        <title>The improved chromosome-level genome for the pearl oyster Pinctada fucata martensii using PacBio sequencing and Hi-C.</title>
        <authorList>
            <person name="Zheng Z."/>
        </authorList>
    </citation>
    <scope>NUCLEOTIDE SEQUENCE</scope>
    <source>
        <strain evidence="11">ZZ-2019</strain>
        <tissue evidence="11">Adductor muscle</tissue>
    </source>
</reference>
<dbReference type="PANTHER" id="PTHR10590">
    <property type="entry name" value="SODIUM/NUCLEOSIDE COTRANSPORTER"/>
    <property type="match status" value="1"/>
</dbReference>
<keyword evidence="6 7" id="KW-0472">Membrane</keyword>
<feature type="transmembrane region" description="Helical" evidence="7">
    <location>
        <begin position="430"/>
        <end position="452"/>
    </location>
</feature>
<comment type="caution">
    <text evidence="11">The sequence shown here is derived from an EMBL/GenBank/DDBJ whole genome shotgun (WGS) entry which is preliminary data.</text>
</comment>
<feature type="transmembrane region" description="Helical" evidence="7">
    <location>
        <begin position="299"/>
        <end position="318"/>
    </location>
</feature>
<feature type="transmembrane region" description="Helical" evidence="7">
    <location>
        <begin position="395"/>
        <end position="418"/>
    </location>
</feature>